<comment type="similarity">
    <text evidence="2">Belongs to the prenylcysteine oxidase family.</text>
</comment>
<dbReference type="STRING" id="3775.A0A1Q3D7M6"/>
<dbReference type="InParanoid" id="A0A1Q3D7M6"/>
<keyword evidence="9" id="KW-0456">Lyase</keyword>
<feature type="non-terminal residue" evidence="9">
    <location>
        <position position="343"/>
    </location>
</feature>
<dbReference type="InterPro" id="IPR010795">
    <property type="entry name" value="Prenylcys_lyase"/>
</dbReference>
<dbReference type="EMBL" id="BDDD01004857">
    <property type="protein sequence ID" value="GAV88441.1"/>
    <property type="molecule type" value="Genomic_DNA"/>
</dbReference>
<dbReference type="Pfam" id="PF07156">
    <property type="entry name" value="Prenylcys_lyase"/>
    <property type="match status" value="1"/>
</dbReference>
<dbReference type="GO" id="GO:0030327">
    <property type="term" value="P:prenylated protein catabolic process"/>
    <property type="evidence" value="ECO:0007669"/>
    <property type="project" value="TreeGrafter"/>
</dbReference>
<dbReference type="InterPro" id="IPR017046">
    <property type="entry name" value="Prenylcysteine_Oxase1"/>
</dbReference>
<evidence type="ECO:0000256" key="3">
    <source>
        <dbReference type="ARBA" id="ARBA00022630"/>
    </source>
</evidence>
<keyword evidence="10" id="KW-1185">Reference proteome</keyword>
<evidence type="ECO:0000256" key="5">
    <source>
        <dbReference type="ARBA" id="ARBA00022827"/>
    </source>
</evidence>
<dbReference type="PANTHER" id="PTHR15944:SF0">
    <property type="entry name" value="PRENYLCYSTEINE LYASE DOMAIN-CONTAINING PROTEIN"/>
    <property type="match status" value="1"/>
</dbReference>
<comment type="cofactor">
    <cofactor evidence="1">
        <name>FAD</name>
        <dbReference type="ChEBI" id="CHEBI:57692"/>
    </cofactor>
</comment>
<name>A0A1Q3D7M6_CEPFO</name>
<sequence length="343" mass="37974">ISSLIVSLLILSQAQEFSPSPTESKPTVCVIGSGIGSSSLAHFLRHYYNPEEAKRPRIQMFERNGVVGVRMATVNVVKESFEVGASILHPKNHHALNLQLKNLSWSKSKDSLSFGIWNGKKFILKTFNVNSENSLLQKMVSLANSLLIFVHYGFSILKIEDFVKSVVGKFLKYYESVESRPVFESVDGMLKWAGLYNFTKQSLLEELTDAGLSFSLIQELVIVITRINYGQSACMSGLAGAVSLAGSGGGLWSIDGGNINRSDVALHLHEEIKFISHLTEYYELNSTTGSTLKCEVTVISTPLDEENIQFTPPISIPERKLQHTHATFVRGLLDPMSIYLEAL</sequence>
<gene>
    <name evidence="9" type="ORF">CFOL_v3_31863</name>
</gene>
<accession>A0A1Q3D7M6</accession>
<evidence type="ECO:0000256" key="7">
    <source>
        <dbReference type="ARBA" id="ARBA00023180"/>
    </source>
</evidence>
<dbReference type="Pfam" id="PF13450">
    <property type="entry name" value="NAD_binding_8"/>
    <property type="match status" value="1"/>
</dbReference>
<dbReference type="GO" id="GO:0030328">
    <property type="term" value="P:prenylcysteine catabolic process"/>
    <property type="evidence" value="ECO:0007669"/>
    <property type="project" value="InterPro"/>
</dbReference>
<protein>
    <submittedName>
        <fullName evidence="9">Prenylcys_lyase domain-containing protein/NAD_binding_8 domain-containing protein</fullName>
    </submittedName>
</protein>
<evidence type="ECO:0000313" key="9">
    <source>
        <dbReference type="EMBL" id="GAV88441.1"/>
    </source>
</evidence>
<dbReference type="Proteomes" id="UP000187406">
    <property type="component" value="Unassembled WGS sequence"/>
</dbReference>
<proteinExistence type="inferred from homology"/>
<dbReference type="FunFam" id="3.50.50.60:FF:000430">
    <property type="entry name" value="Farnesylcysteine lyase"/>
    <property type="match status" value="1"/>
</dbReference>
<dbReference type="PANTHER" id="PTHR15944">
    <property type="entry name" value="FARNESYLCYSTEINE LYASE"/>
    <property type="match status" value="1"/>
</dbReference>
<dbReference type="GO" id="GO:0001735">
    <property type="term" value="F:prenylcysteine oxidase activity"/>
    <property type="evidence" value="ECO:0007669"/>
    <property type="project" value="InterPro"/>
</dbReference>
<evidence type="ECO:0000256" key="2">
    <source>
        <dbReference type="ARBA" id="ARBA00009967"/>
    </source>
</evidence>
<evidence type="ECO:0000256" key="4">
    <source>
        <dbReference type="ARBA" id="ARBA00022729"/>
    </source>
</evidence>
<reference evidence="10" key="1">
    <citation type="submission" date="2016-04" db="EMBL/GenBank/DDBJ databases">
        <title>Cephalotus genome sequencing.</title>
        <authorList>
            <person name="Fukushima K."/>
            <person name="Hasebe M."/>
            <person name="Fang X."/>
        </authorList>
    </citation>
    <scope>NUCLEOTIDE SEQUENCE [LARGE SCALE GENOMIC DNA]</scope>
    <source>
        <strain evidence="10">cv. St1</strain>
    </source>
</reference>
<keyword evidence="5" id="KW-0274">FAD</keyword>
<evidence type="ECO:0000259" key="8">
    <source>
        <dbReference type="Pfam" id="PF07156"/>
    </source>
</evidence>
<feature type="non-terminal residue" evidence="9">
    <location>
        <position position="1"/>
    </location>
</feature>
<evidence type="ECO:0000313" key="10">
    <source>
        <dbReference type="Proteomes" id="UP000187406"/>
    </source>
</evidence>
<keyword evidence="6" id="KW-0560">Oxidoreductase</keyword>
<keyword evidence="7" id="KW-0325">Glycoprotein</keyword>
<dbReference type="AlphaFoldDB" id="A0A1Q3D7M6"/>
<evidence type="ECO:0000256" key="6">
    <source>
        <dbReference type="ARBA" id="ARBA00023002"/>
    </source>
</evidence>
<organism evidence="9 10">
    <name type="scientific">Cephalotus follicularis</name>
    <name type="common">Albany pitcher plant</name>
    <dbReference type="NCBI Taxonomy" id="3775"/>
    <lineage>
        <taxon>Eukaryota</taxon>
        <taxon>Viridiplantae</taxon>
        <taxon>Streptophyta</taxon>
        <taxon>Embryophyta</taxon>
        <taxon>Tracheophyta</taxon>
        <taxon>Spermatophyta</taxon>
        <taxon>Magnoliopsida</taxon>
        <taxon>eudicotyledons</taxon>
        <taxon>Gunneridae</taxon>
        <taxon>Pentapetalae</taxon>
        <taxon>rosids</taxon>
        <taxon>fabids</taxon>
        <taxon>Oxalidales</taxon>
        <taxon>Cephalotaceae</taxon>
        <taxon>Cephalotus</taxon>
    </lineage>
</organism>
<dbReference type="OrthoDB" id="437369at2759"/>
<comment type="caution">
    <text evidence="9">The sequence shown here is derived from an EMBL/GenBank/DDBJ whole genome shotgun (WGS) entry which is preliminary data.</text>
</comment>
<dbReference type="SUPFAM" id="SSF51905">
    <property type="entry name" value="FAD/NAD(P)-binding domain"/>
    <property type="match status" value="1"/>
</dbReference>
<dbReference type="InterPro" id="IPR036188">
    <property type="entry name" value="FAD/NAD-bd_sf"/>
</dbReference>
<keyword evidence="4" id="KW-0732">Signal</keyword>
<keyword evidence="3" id="KW-0285">Flavoprotein</keyword>
<evidence type="ECO:0000256" key="1">
    <source>
        <dbReference type="ARBA" id="ARBA00001974"/>
    </source>
</evidence>
<feature type="domain" description="Prenylcysteine lyase" evidence="8">
    <location>
        <begin position="138"/>
        <end position="335"/>
    </location>
</feature>
<dbReference type="GO" id="GO:0016829">
    <property type="term" value="F:lyase activity"/>
    <property type="evidence" value="ECO:0007669"/>
    <property type="project" value="UniProtKB-KW"/>
</dbReference>